<evidence type="ECO:0000313" key="5">
    <source>
        <dbReference type="Proteomes" id="UP001140560"/>
    </source>
</evidence>
<accession>A0A9W8YGJ7</accession>
<comment type="caution">
    <text evidence="4">The sequence shown here is derived from an EMBL/GenBank/DDBJ whole genome shotgun (WGS) entry which is preliminary data.</text>
</comment>
<dbReference type="Pfam" id="PF24681">
    <property type="entry name" value="Kelch_KLHDC2_KLHL20_DRC7"/>
    <property type="match status" value="1"/>
</dbReference>
<feature type="region of interest" description="Disordered" evidence="3">
    <location>
        <begin position="161"/>
        <end position="199"/>
    </location>
</feature>
<name>A0A9W8YGJ7_9PLEO</name>
<evidence type="ECO:0008006" key="6">
    <source>
        <dbReference type="Google" id="ProtNLM"/>
    </source>
</evidence>
<evidence type="ECO:0000313" key="4">
    <source>
        <dbReference type="EMBL" id="KAJ4377695.1"/>
    </source>
</evidence>
<protein>
    <recommendedName>
        <fullName evidence="6">Galactose oxidase</fullName>
    </recommendedName>
</protein>
<evidence type="ECO:0000256" key="3">
    <source>
        <dbReference type="SAM" id="MobiDB-lite"/>
    </source>
</evidence>
<dbReference type="OrthoDB" id="10250130at2759"/>
<dbReference type="PANTHER" id="PTHR47435">
    <property type="entry name" value="KELCH REPEAT PROTEIN (AFU_ORTHOLOGUE AFUA_5G12780)"/>
    <property type="match status" value="1"/>
</dbReference>
<dbReference type="GO" id="GO:0019760">
    <property type="term" value="P:glucosinolate metabolic process"/>
    <property type="evidence" value="ECO:0007669"/>
    <property type="project" value="UniProtKB-ARBA"/>
</dbReference>
<keyword evidence="1" id="KW-0677">Repeat</keyword>
<dbReference type="SUPFAM" id="SSF117281">
    <property type="entry name" value="Kelch motif"/>
    <property type="match status" value="1"/>
</dbReference>
<gene>
    <name evidence="4" type="ORF">N0V83_000524</name>
</gene>
<dbReference type="Gene3D" id="2.120.10.80">
    <property type="entry name" value="Kelch-type beta propeller"/>
    <property type="match status" value="2"/>
</dbReference>
<keyword evidence="2" id="KW-0408">Iron</keyword>
<dbReference type="EMBL" id="JAPEUY010000001">
    <property type="protein sequence ID" value="KAJ4377695.1"/>
    <property type="molecule type" value="Genomic_DNA"/>
</dbReference>
<dbReference type="InterPro" id="IPR006652">
    <property type="entry name" value="Kelch_1"/>
</dbReference>
<evidence type="ECO:0000256" key="1">
    <source>
        <dbReference type="ARBA" id="ARBA00022737"/>
    </source>
</evidence>
<organism evidence="4 5">
    <name type="scientific">Neocucurbitaria cava</name>
    <dbReference type="NCBI Taxonomy" id="798079"/>
    <lineage>
        <taxon>Eukaryota</taxon>
        <taxon>Fungi</taxon>
        <taxon>Dikarya</taxon>
        <taxon>Ascomycota</taxon>
        <taxon>Pezizomycotina</taxon>
        <taxon>Dothideomycetes</taxon>
        <taxon>Pleosporomycetidae</taxon>
        <taxon>Pleosporales</taxon>
        <taxon>Pleosporineae</taxon>
        <taxon>Cucurbitariaceae</taxon>
        <taxon>Neocucurbitaria</taxon>
    </lineage>
</organism>
<dbReference type="Proteomes" id="UP001140560">
    <property type="component" value="Unassembled WGS sequence"/>
</dbReference>
<dbReference type="PANTHER" id="PTHR47435:SF4">
    <property type="entry name" value="KELCH REPEAT PROTEIN (AFU_ORTHOLOGUE AFUA_5G12780)"/>
    <property type="match status" value="1"/>
</dbReference>
<keyword evidence="5" id="KW-1185">Reference proteome</keyword>
<dbReference type="InterPro" id="IPR015915">
    <property type="entry name" value="Kelch-typ_b-propeller"/>
</dbReference>
<sequence length="451" mass="48072">MEPAAAGVLYAAESLLEGAAALVKGITHPTLPIRANLTRITSVPLPRSQHTVSIVKGRAYIFGGETENGRLADNAMHVVILPSSGVLEADYTTFPARSANGLDDVPNPRKGHTAVVIGDSIYVFGGEIDGLTNEMGRMWVYDTVSNTWSYLDPASGTLFPSKRTGHASASSNLPGPKTRTYHEKAPQAPADPATVVPEPAESDTWGTIFVVGGRDTMSGVFSNDALAFDVKSRTWSNIPSPPGQPRDGASLSLVGDRLYRFGGKGVETWTSGATKFLDVSHVWKHSEGGTTPLTSGWAWEEVSHTLSEGNEATAPQARSNAGLVGLTTGQGRHYLLAIGGETESGTFFDDIWALQLPPERSTAAATKDSIRASIKRDTHESQWAEVLYQYIDTKGEVEKEIPGEPKSGLGRRGHFGIAKGTEVDGATAVVWGGVDDQNMVLGDGWMVTVDR</sequence>
<reference evidence="4" key="1">
    <citation type="submission" date="2022-10" db="EMBL/GenBank/DDBJ databases">
        <title>Tapping the CABI collections for fungal endophytes: first genome assemblies for Collariella, Neodidymelliopsis, Ascochyta clinopodiicola, Didymella pomorum, Didymosphaeria variabile, Neocosmospora piperis and Neocucurbitaria cava.</title>
        <authorList>
            <person name="Hill R."/>
        </authorList>
    </citation>
    <scope>NUCLEOTIDE SEQUENCE</scope>
    <source>
        <strain evidence="4">IMI 356814</strain>
    </source>
</reference>
<evidence type="ECO:0000256" key="2">
    <source>
        <dbReference type="ARBA" id="ARBA00023004"/>
    </source>
</evidence>
<dbReference type="Pfam" id="PF01344">
    <property type="entry name" value="Kelch_1"/>
    <property type="match status" value="1"/>
</dbReference>
<dbReference type="AlphaFoldDB" id="A0A9W8YGJ7"/>
<proteinExistence type="predicted"/>